<gene>
    <name evidence="10" type="ORF">SAMN02745136_01700</name>
</gene>
<dbReference type="SMART" id="SM00382">
    <property type="entry name" value="AAA"/>
    <property type="match status" value="1"/>
</dbReference>
<feature type="transmembrane region" description="Helical" evidence="7">
    <location>
        <begin position="167"/>
        <end position="185"/>
    </location>
</feature>
<evidence type="ECO:0000259" key="9">
    <source>
        <dbReference type="PROSITE" id="PS50929"/>
    </source>
</evidence>
<feature type="domain" description="ABC transmembrane type-1" evidence="9">
    <location>
        <begin position="39"/>
        <end position="310"/>
    </location>
</feature>
<dbReference type="InterPro" id="IPR017871">
    <property type="entry name" value="ABC_transporter-like_CS"/>
</dbReference>
<dbReference type="Proteomes" id="UP000184386">
    <property type="component" value="Unassembled WGS sequence"/>
</dbReference>
<dbReference type="EMBL" id="FRAC01000009">
    <property type="protein sequence ID" value="SHK10469.1"/>
    <property type="molecule type" value="Genomic_DNA"/>
</dbReference>
<dbReference type="STRING" id="1121322.SAMN02745136_01700"/>
<dbReference type="InterPro" id="IPR039421">
    <property type="entry name" value="Type_1_exporter"/>
</dbReference>
<dbReference type="PROSITE" id="PS50929">
    <property type="entry name" value="ABC_TM1F"/>
    <property type="match status" value="1"/>
</dbReference>
<keyword evidence="6 7" id="KW-0472">Membrane</keyword>
<dbReference type="SUPFAM" id="SSF52540">
    <property type="entry name" value="P-loop containing nucleoside triphosphate hydrolases"/>
    <property type="match status" value="1"/>
</dbReference>
<dbReference type="Gene3D" id="1.20.1560.10">
    <property type="entry name" value="ABC transporter type 1, transmembrane domain"/>
    <property type="match status" value="1"/>
</dbReference>
<feature type="domain" description="ABC transporter" evidence="8">
    <location>
        <begin position="385"/>
        <end position="614"/>
    </location>
</feature>
<protein>
    <submittedName>
        <fullName evidence="10">ATP-binding cassette, subfamily B</fullName>
    </submittedName>
</protein>
<evidence type="ECO:0000256" key="4">
    <source>
        <dbReference type="ARBA" id="ARBA00022840"/>
    </source>
</evidence>
<dbReference type="RefSeq" id="WP_084124024.1">
    <property type="nucleotide sequence ID" value="NZ_FRAC01000009.1"/>
</dbReference>
<dbReference type="CDD" id="cd07346">
    <property type="entry name" value="ABC_6TM_exporters"/>
    <property type="match status" value="1"/>
</dbReference>
<dbReference type="AlphaFoldDB" id="A0A1M6PR58"/>
<dbReference type="GO" id="GO:0005524">
    <property type="term" value="F:ATP binding"/>
    <property type="evidence" value="ECO:0007669"/>
    <property type="project" value="UniProtKB-KW"/>
</dbReference>
<keyword evidence="11" id="KW-1185">Reference proteome</keyword>
<dbReference type="OrthoDB" id="9762778at2"/>
<dbReference type="InterPro" id="IPR036640">
    <property type="entry name" value="ABC1_TM_sf"/>
</dbReference>
<keyword evidence="4 10" id="KW-0067">ATP-binding</keyword>
<dbReference type="PANTHER" id="PTHR24221:SF423">
    <property type="entry name" value="ABC TRANSPORTER"/>
    <property type="match status" value="1"/>
</dbReference>
<feature type="transmembrane region" description="Helical" evidence="7">
    <location>
        <begin position="21"/>
        <end position="41"/>
    </location>
</feature>
<feature type="transmembrane region" description="Helical" evidence="7">
    <location>
        <begin position="254"/>
        <end position="274"/>
    </location>
</feature>
<sequence>MKSKKQKKELSMARLMLKMMAYRPGLYAVNCLLWAMIHVLPLVMGLLYKEFFQILTPHSDFWNSLAVICALTLAYTLGRMVNIYLGANADNLHRFTMSALLRRNMFESILKKPGAAAVPWASGEALNCFRDDADTIENTISWTLDFIGTLTFVVVAVTIMLNINVKITLLVFAPMVIVVGVVQMLREKLQKYREAAREATGMVTGAMGEIFGAVQAIKVAGEEEHVLGYLEELNHKRHKFMLRDTLLSQTLNSVFHNTVNLGTGFILLLAAGLMKKGELSIGDLSLFIFYLNFISDFTSFYGSFIANVRQGKISFERIAELMQEATPEGAVAHTGMPLKDAESKRKIAAGRKIEAGRKTESGRKTEKGRMAEVKKEAEAEALRELQVKGLTYLYESSGNGVEDVSFTLKKGSFTVITGRIGSGKSTLLKVLLGLLPAQKGSIYWNSRELKEPGEFLTKPHCAYTPQIPRLVSDTVRNNILFGLKEEDTDLLEALHSAVFEEDISQLEQGLDTVVGPRGVKLSGGQIQRVAVARMFARKASLMVFDDISSALDVETENKLWNRLFGKRPAASLVVSNRRLALKQADQIIVMKDGRVDAVGTLEELLQNNEEMQAIWG</sequence>
<evidence type="ECO:0000256" key="2">
    <source>
        <dbReference type="ARBA" id="ARBA00022692"/>
    </source>
</evidence>
<organism evidence="10 11">
    <name type="scientific">Anaerocolumna jejuensis DSM 15929</name>
    <dbReference type="NCBI Taxonomy" id="1121322"/>
    <lineage>
        <taxon>Bacteria</taxon>
        <taxon>Bacillati</taxon>
        <taxon>Bacillota</taxon>
        <taxon>Clostridia</taxon>
        <taxon>Lachnospirales</taxon>
        <taxon>Lachnospiraceae</taxon>
        <taxon>Anaerocolumna</taxon>
    </lineage>
</organism>
<evidence type="ECO:0000256" key="6">
    <source>
        <dbReference type="ARBA" id="ARBA00023136"/>
    </source>
</evidence>
<proteinExistence type="predicted"/>
<dbReference type="PROSITE" id="PS00211">
    <property type="entry name" value="ABC_TRANSPORTER_1"/>
    <property type="match status" value="1"/>
</dbReference>
<keyword evidence="2 7" id="KW-0812">Transmembrane</keyword>
<name>A0A1M6PR58_9FIRM</name>
<dbReference type="GO" id="GO:0005886">
    <property type="term" value="C:plasma membrane"/>
    <property type="evidence" value="ECO:0007669"/>
    <property type="project" value="UniProtKB-SubCell"/>
</dbReference>
<dbReference type="InterPro" id="IPR027417">
    <property type="entry name" value="P-loop_NTPase"/>
</dbReference>
<evidence type="ECO:0000313" key="10">
    <source>
        <dbReference type="EMBL" id="SHK10469.1"/>
    </source>
</evidence>
<evidence type="ECO:0000313" key="11">
    <source>
        <dbReference type="Proteomes" id="UP000184386"/>
    </source>
</evidence>
<feature type="transmembrane region" description="Helical" evidence="7">
    <location>
        <begin position="286"/>
        <end position="308"/>
    </location>
</feature>
<dbReference type="Gene3D" id="3.40.50.300">
    <property type="entry name" value="P-loop containing nucleotide triphosphate hydrolases"/>
    <property type="match status" value="1"/>
</dbReference>
<evidence type="ECO:0000259" key="8">
    <source>
        <dbReference type="PROSITE" id="PS50893"/>
    </source>
</evidence>
<keyword evidence="3" id="KW-0547">Nucleotide-binding</keyword>
<dbReference type="Pfam" id="PF00005">
    <property type="entry name" value="ABC_tran"/>
    <property type="match status" value="1"/>
</dbReference>
<dbReference type="InterPro" id="IPR011527">
    <property type="entry name" value="ABC1_TM_dom"/>
</dbReference>
<reference evidence="10 11" key="1">
    <citation type="submission" date="2016-11" db="EMBL/GenBank/DDBJ databases">
        <authorList>
            <person name="Jaros S."/>
            <person name="Januszkiewicz K."/>
            <person name="Wedrychowicz H."/>
        </authorList>
    </citation>
    <scope>NUCLEOTIDE SEQUENCE [LARGE SCALE GENOMIC DNA]</scope>
    <source>
        <strain evidence="10 11">DSM 15929</strain>
    </source>
</reference>
<evidence type="ECO:0000256" key="7">
    <source>
        <dbReference type="SAM" id="Phobius"/>
    </source>
</evidence>
<evidence type="ECO:0000256" key="3">
    <source>
        <dbReference type="ARBA" id="ARBA00022741"/>
    </source>
</evidence>
<dbReference type="PANTHER" id="PTHR24221">
    <property type="entry name" value="ATP-BINDING CASSETTE SUB-FAMILY B"/>
    <property type="match status" value="1"/>
</dbReference>
<comment type="subcellular location">
    <subcellularLocation>
        <location evidence="1">Cell membrane</location>
        <topology evidence="1">Multi-pass membrane protein</topology>
    </subcellularLocation>
</comment>
<dbReference type="SUPFAM" id="SSF90123">
    <property type="entry name" value="ABC transporter transmembrane region"/>
    <property type="match status" value="1"/>
</dbReference>
<dbReference type="PROSITE" id="PS50893">
    <property type="entry name" value="ABC_TRANSPORTER_2"/>
    <property type="match status" value="1"/>
</dbReference>
<keyword evidence="5 7" id="KW-1133">Transmembrane helix</keyword>
<dbReference type="InterPro" id="IPR003439">
    <property type="entry name" value="ABC_transporter-like_ATP-bd"/>
</dbReference>
<feature type="transmembrane region" description="Helical" evidence="7">
    <location>
        <begin position="140"/>
        <end position="161"/>
    </location>
</feature>
<evidence type="ECO:0000256" key="1">
    <source>
        <dbReference type="ARBA" id="ARBA00004651"/>
    </source>
</evidence>
<dbReference type="GO" id="GO:0140359">
    <property type="term" value="F:ABC-type transporter activity"/>
    <property type="evidence" value="ECO:0007669"/>
    <property type="project" value="InterPro"/>
</dbReference>
<dbReference type="Pfam" id="PF00664">
    <property type="entry name" value="ABC_membrane"/>
    <property type="match status" value="1"/>
</dbReference>
<dbReference type="GO" id="GO:0016887">
    <property type="term" value="F:ATP hydrolysis activity"/>
    <property type="evidence" value="ECO:0007669"/>
    <property type="project" value="InterPro"/>
</dbReference>
<accession>A0A1M6PR58</accession>
<evidence type="ECO:0000256" key="5">
    <source>
        <dbReference type="ARBA" id="ARBA00022989"/>
    </source>
</evidence>
<feature type="transmembrane region" description="Helical" evidence="7">
    <location>
        <begin position="61"/>
        <end position="78"/>
    </location>
</feature>
<dbReference type="InterPro" id="IPR003593">
    <property type="entry name" value="AAA+_ATPase"/>
</dbReference>